<gene>
    <name evidence="1" type="ORF">H5P28_11760</name>
</gene>
<dbReference type="EMBL" id="JACHVB010000035">
    <property type="protein sequence ID" value="MBC2594933.1"/>
    <property type="molecule type" value="Genomic_DNA"/>
</dbReference>
<sequence>MGKGFKDWEGVAAEIRKRAKVRYGYKSELARAVGVSPAHIQHYADGRKGSAGAVEPRWSVGVRIIRYLQDTE</sequence>
<dbReference type="Proteomes" id="UP000546464">
    <property type="component" value="Unassembled WGS sequence"/>
</dbReference>
<keyword evidence="2" id="KW-1185">Reference proteome</keyword>
<evidence type="ECO:0000313" key="2">
    <source>
        <dbReference type="Proteomes" id="UP000546464"/>
    </source>
</evidence>
<name>A0A842HEI8_9BACT</name>
<organism evidence="1 2">
    <name type="scientific">Ruficoccus amylovorans</name>
    <dbReference type="NCBI Taxonomy" id="1804625"/>
    <lineage>
        <taxon>Bacteria</taxon>
        <taxon>Pseudomonadati</taxon>
        <taxon>Verrucomicrobiota</taxon>
        <taxon>Opitutia</taxon>
        <taxon>Puniceicoccales</taxon>
        <taxon>Cerasicoccaceae</taxon>
        <taxon>Ruficoccus</taxon>
    </lineage>
</organism>
<comment type="caution">
    <text evidence="1">The sequence shown here is derived from an EMBL/GenBank/DDBJ whole genome shotgun (WGS) entry which is preliminary data.</text>
</comment>
<reference evidence="1 2" key="1">
    <citation type="submission" date="2020-07" db="EMBL/GenBank/DDBJ databases">
        <authorList>
            <person name="Feng X."/>
        </authorList>
    </citation>
    <scope>NUCLEOTIDE SEQUENCE [LARGE SCALE GENOMIC DNA]</scope>
    <source>
        <strain evidence="1 2">JCM31066</strain>
    </source>
</reference>
<dbReference type="RefSeq" id="WP_185675899.1">
    <property type="nucleotide sequence ID" value="NZ_JACHVB010000035.1"/>
</dbReference>
<protein>
    <recommendedName>
        <fullName evidence="3">XRE family transcriptional regulator</fullName>
    </recommendedName>
</protein>
<evidence type="ECO:0000313" key="1">
    <source>
        <dbReference type="EMBL" id="MBC2594933.1"/>
    </source>
</evidence>
<evidence type="ECO:0008006" key="3">
    <source>
        <dbReference type="Google" id="ProtNLM"/>
    </source>
</evidence>
<accession>A0A842HEI8</accession>
<proteinExistence type="predicted"/>
<dbReference type="AlphaFoldDB" id="A0A842HEI8"/>